<evidence type="ECO:0000313" key="2">
    <source>
        <dbReference type="EMBL" id="CAI9609924.1"/>
    </source>
</evidence>
<protein>
    <submittedName>
        <fullName evidence="2">Uncharacterized protein</fullName>
    </submittedName>
</protein>
<dbReference type="Proteomes" id="UP001162483">
    <property type="component" value="Unassembled WGS sequence"/>
</dbReference>
<keyword evidence="3" id="KW-1185">Reference proteome</keyword>
<dbReference type="EMBL" id="CATNWA010018865">
    <property type="protein sequence ID" value="CAI9609924.1"/>
    <property type="molecule type" value="Genomic_DNA"/>
</dbReference>
<name>A0ABN9GLC6_9NEOB</name>
<reference evidence="2" key="1">
    <citation type="submission" date="2023-05" db="EMBL/GenBank/DDBJ databases">
        <authorList>
            <person name="Stuckert A."/>
        </authorList>
    </citation>
    <scope>NUCLEOTIDE SEQUENCE</scope>
</reference>
<accession>A0ABN9GLC6</accession>
<gene>
    <name evidence="2" type="ORF">SPARVUS_LOCUS14331085</name>
</gene>
<evidence type="ECO:0000256" key="1">
    <source>
        <dbReference type="SAM" id="MobiDB-lite"/>
    </source>
</evidence>
<feature type="region of interest" description="Disordered" evidence="1">
    <location>
        <begin position="17"/>
        <end position="39"/>
    </location>
</feature>
<sequence>MRTPPFAASAVNHRVPASDFSPALGDRGVSPTGKSPVYKQHRSLPCQLLQTPLYGSA</sequence>
<evidence type="ECO:0000313" key="3">
    <source>
        <dbReference type="Proteomes" id="UP001162483"/>
    </source>
</evidence>
<organism evidence="2 3">
    <name type="scientific">Staurois parvus</name>
    <dbReference type="NCBI Taxonomy" id="386267"/>
    <lineage>
        <taxon>Eukaryota</taxon>
        <taxon>Metazoa</taxon>
        <taxon>Chordata</taxon>
        <taxon>Craniata</taxon>
        <taxon>Vertebrata</taxon>
        <taxon>Euteleostomi</taxon>
        <taxon>Amphibia</taxon>
        <taxon>Batrachia</taxon>
        <taxon>Anura</taxon>
        <taxon>Neobatrachia</taxon>
        <taxon>Ranoidea</taxon>
        <taxon>Ranidae</taxon>
        <taxon>Staurois</taxon>
    </lineage>
</organism>
<proteinExistence type="predicted"/>
<comment type="caution">
    <text evidence="2">The sequence shown here is derived from an EMBL/GenBank/DDBJ whole genome shotgun (WGS) entry which is preliminary data.</text>
</comment>